<gene>
    <name evidence="2" type="ORF">ATB98_12450</name>
</gene>
<dbReference type="EMBL" id="LNQB01000042">
    <property type="protein sequence ID" value="OAP50226.1"/>
    <property type="molecule type" value="Genomic_DNA"/>
</dbReference>
<accession>A0A178YSP3</accession>
<protein>
    <submittedName>
        <fullName evidence="2">Uncharacterized protein</fullName>
    </submittedName>
</protein>
<name>A0A178YSP3_SINSA</name>
<comment type="caution">
    <text evidence="2">The sequence shown here is derived from an EMBL/GenBank/DDBJ whole genome shotgun (WGS) entry which is preliminary data.</text>
</comment>
<sequence>MTVAFRSQPLTAEDPARTGSSIGAYGPAVTPAPAFAQTDLAALARYFSLLLMRNVTSDGYVIEDPTAPGVFSVPGCVLAAPSYPANTPGVAILRGATGEHGKPHA</sequence>
<proteinExistence type="predicted"/>
<keyword evidence="3" id="KW-1185">Reference proteome</keyword>
<feature type="region of interest" description="Disordered" evidence="1">
    <location>
        <begin position="1"/>
        <end position="23"/>
    </location>
</feature>
<dbReference type="Proteomes" id="UP000078507">
    <property type="component" value="Unassembled WGS sequence"/>
</dbReference>
<evidence type="ECO:0000313" key="2">
    <source>
        <dbReference type="EMBL" id="OAP50226.1"/>
    </source>
</evidence>
<dbReference type="AlphaFoldDB" id="A0A178YSP3"/>
<reference evidence="2 3" key="1">
    <citation type="submission" date="2015-11" db="EMBL/GenBank/DDBJ databases">
        <title>Ensifer anhuiense sp. nov., an effective nitrogen fixation bacterium with Glycine soja.</title>
        <authorList>
            <person name="Yan H."/>
            <person name="Chen W."/>
        </authorList>
    </citation>
    <scope>NUCLEOTIDE SEQUENCE [LARGE SCALE GENOMIC DNA]</scope>
    <source>
        <strain evidence="2 3">LMG 7837</strain>
    </source>
</reference>
<evidence type="ECO:0000256" key="1">
    <source>
        <dbReference type="SAM" id="MobiDB-lite"/>
    </source>
</evidence>
<evidence type="ECO:0000313" key="3">
    <source>
        <dbReference type="Proteomes" id="UP000078507"/>
    </source>
</evidence>
<organism evidence="2 3">
    <name type="scientific">Sinorhizobium saheli</name>
    <dbReference type="NCBI Taxonomy" id="36856"/>
    <lineage>
        <taxon>Bacteria</taxon>
        <taxon>Pseudomonadati</taxon>
        <taxon>Pseudomonadota</taxon>
        <taxon>Alphaproteobacteria</taxon>
        <taxon>Hyphomicrobiales</taxon>
        <taxon>Rhizobiaceae</taxon>
        <taxon>Sinorhizobium/Ensifer group</taxon>
        <taxon>Sinorhizobium</taxon>
    </lineage>
</organism>